<evidence type="ECO:0000259" key="3">
    <source>
        <dbReference type="Pfam" id="PF02894"/>
    </source>
</evidence>
<dbReference type="Pfam" id="PF02894">
    <property type="entry name" value="GFO_IDH_MocA_C"/>
    <property type="match status" value="1"/>
</dbReference>
<dbReference type="Gene3D" id="3.30.360.10">
    <property type="entry name" value="Dihydrodipicolinate Reductase, domain 2"/>
    <property type="match status" value="1"/>
</dbReference>
<protein>
    <submittedName>
        <fullName evidence="4">Glucose--fructose oxidoreductase</fullName>
        <ecNumber evidence="4">1.1.99.28</ecNumber>
    </submittedName>
</protein>
<evidence type="ECO:0000313" key="4">
    <source>
        <dbReference type="EMBL" id="VYS78537.1"/>
    </source>
</evidence>
<dbReference type="PANTHER" id="PTHR43249:SF1">
    <property type="entry name" value="D-GLUCOSIDE 3-DEHYDROGENASE"/>
    <property type="match status" value="1"/>
</dbReference>
<reference evidence="4" key="1">
    <citation type="submission" date="2019-11" db="EMBL/GenBank/DDBJ databases">
        <authorList>
            <person name="Feng L."/>
        </authorList>
    </citation>
    <scope>NUCLEOTIDE SEQUENCE</scope>
    <source>
        <strain evidence="4">AundefinedLFYP135</strain>
    </source>
</reference>
<dbReference type="GO" id="GO:0047061">
    <property type="term" value="F:glucose-fructose oxidoreductase activity"/>
    <property type="evidence" value="ECO:0007669"/>
    <property type="project" value="UniProtKB-EC"/>
</dbReference>
<evidence type="ECO:0000256" key="1">
    <source>
        <dbReference type="ARBA" id="ARBA00010928"/>
    </source>
</evidence>
<dbReference type="InterPro" id="IPR052515">
    <property type="entry name" value="Gfo/Idh/MocA_Oxidoreductase"/>
</dbReference>
<feature type="domain" description="Gfo/Idh/MocA-like oxidoreductase C-terminal" evidence="3">
    <location>
        <begin position="136"/>
        <end position="339"/>
    </location>
</feature>
<evidence type="ECO:0000259" key="2">
    <source>
        <dbReference type="Pfam" id="PF01408"/>
    </source>
</evidence>
<gene>
    <name evidence="4" type="primary">gfo</name>
    <name evidence="4" type="ORF">AULFYP135_00358</name>
</gene>
<dbReference type="PANTHER" id="PTHR43249">
    <property type="entry name" value="UDP-N-ACETYL-2-AMINO-2-DEOXY-D-GLUCURONATE OXIDASE"/>
    <property type="match status" value="1"/>
</dbReference>
<dbReference type="AlphaFoldDB" id="A0A6N2RCF8"/>
<dbReference type="SUPFAM" id="SSF55347">
    <property type="entry name" value="Glyceraldehyde-3-phosphate dehydrogenase-like, C-terminal domain"/>
    <property type="match status" value="1"/>
</dbReference>
<dbReference type="Pfam" id="PF01408">
    <property type="entry name" value="GFO_IDH_MocA"/>
    <property type="match status" value="1"/>
</dbReference>
<dbReference type="EC" id="1.1.99.28" evidence="4"/>
<dbReference type="EMBL" id="CACRSL010000003">
    <property type="protein sequence ID" value="VYS78537.1"/>
    <property type="molecule type" value="Genomic_DNA"/>
</dbReference>
<proteinExistence type="inferred from homology"/>
<dbReference type="InterPro" id="IPR036291">
    <property type="entry name" value="NAD(P)-bd_dom_sf"/>
</dbReference>
<feature type="domain" description="Gfo/Idh/MocA-like oxidoreductase N-terminal" evidence="2">
    <location>
        <begin position="4"/>
        <end position="123"/>
    </location>
</feature>
<name>A0A6N2RCF8_9FIRM</name>
<comment type="similarity">
    <text evidence="1">Belongs to the Gfo/Idh/MocA family.</text>
</comment>
<dbReference type="GO" id="GO:0000166">
    <property type="term" value="F:nucleotide binding"/>
    <property type="evidence" value="ECO:0007669"/>
    <property type="project" value="InterPro"/>
</dbReference>
<organism evidence="4">
    <name type="scientific">uncultured Anaerotruncus sp</name>
    <dbReference type="NCBI Taxonomy" id="905011"/>
    <lineage>
        <taxon>Bacteria</taxon>
        <taxon>Bacillati</taxon>
        <taxon>Bacillota</taxon>
        <taxon>Clostridia</taxon>
        <taxon>Eubacteriales</taxon>
        <taxon>Oscillospiraceae</taxon>
        <taxon>Anaerotruncus</taxon>
        <taxon>environmental samples</taxon>
    </lineage>
</organism>
<dbReference type="InterPro" id="IPR000683">
    <property type="entry name" value="Gfo/Idh/MocA-like_OxRdtase_N"/>
</dbReference>
<dbReference type="InterPro" id="IPR004104">
    <property type="entry name" value="Gfo/Idh/MocA-like_OxRdtase_C"/>
</dbReference>
<dbReference type="SUPFAM" id="SSF51735">
    <property type="entry name" value="NAD(P)-binding Rossmann-fold domains"/>
    <property type="match status" value="1"/>
</dbReference>
<accession>A0A6N2RCF8</accession>
<dbReference type="Gene3D" id="3.40.50.720">
    <property type="entry name" value="NAD(P)-binding Rossmann-like Domain"/>
    <property type="match status" value="1"/>
</dbReference>
<keyword evidence="4" id="KW-0560">Oxidoreductase</keyword>
<sequence length="355" mass="39037">MKRIRYGLVGCGRIAANHLKAACACEGIEVAALCDLAPSKGEDLAEKFSLHPVVYRDYEKMLEQEHLDLVAVATDSGSHGTIAAACLWAGCSTLVEKPIALSIAEAENLLSLASKKGLVLAVCHQNRFNRAVQRVKQAVDRGELGRIFHLSASVLWNRGESYYRQADWRGRWESDGGVLMNQCIHNIDLLRYLGGEAAEVFAYTDRLNHPYIEGEDLGLAVVRFANGSYGLLEGTSNIFPENLEETLSIYGEKGTVRIGGKSVNRLEIFRTESGEEDLSAFEEVPGNIYGFGHTALYRDVAECIQTGRQPLCNGEDGLRALELVLAVYQSAAEHRPVSLPLKEGWSGAYKGRFDR</sequence>